<dbReference type="EMBL" id="CP113520">
    <property type="protein sequence ID" value="WAJ29853.1"/>
    <property type="molecule type" value="Genomic_DNA"/>
</dbReference>
<keyword evidence="2" id="KW-1185">Reference proteome</keyword>
<reference evidence="1" key="1">
    <citation type="submission" date="2022-11" db="EMBL/GenBank/DDBJ databases">
        <title>beta-Carotene-producing bacterium, Jeongeuplla avenae sp. nov., alleviates the salt stress of Arabidopsis seedlings.</title>
        <authorList>
            <person name="Jiang L."/>
            <person name="Lee J."/>
        </authorList>
    </citation>
    <scope>NUCLEOTIDE SEQUENCE</scope>
    <source>
        <strain evidence="1">DY_R2A_6</strain>
    </source>
</reference>
<evidence type="ECO:0000313" key="1">
    <source>
        <dbReference type="EMBL" id="WAJ29853.1"/>
    </source>
</evidence>
<gene>
    <name evidence="1" type="ORF">OXU80_06425</name>
</gene>
<name>A0ACD4NSV4_9HYPH</name>
<proteinExistence type="predicted"/>
<evidence type="ECO:0000313" key="2">
    <source>
        <dbReference type="Proteomes" id="UP001163223"/>
    </source>
</evidence>
<accession>A0ACD4NSV4</accession>
<dbReference type="Proteomes" id="UP001163223">
    <property type="component" value="Chromosome"/>
</dbReference>
<protein>
    <submittedName>
        <fullName evidence="1">TlpA disulfide reductase family protein</fullName>
    </submittedName>
</protein>
<organism evidence="1 2">
    <name type="scientific">Antarcticirhabdus aurantiaca</name>
    <dbReference type="NCBI Taxonomy" id="2606717"/>
    <lineage>
        <taxon>Bacteria</taxon>
        <taxon>Pseudomonadati</taxon>
        <taxon>Pseudomonadota</taxon>
        <taxon>Alphaproteobacteria</taxon>
        <taxon>Hyphomicrobiales</taxon>
        <taxon>Aurantimonadaceae</taxon>
        <taxon>Antarcticirhabdus</taxon>
    </lineage>
</organism>
<sequence length="225" mass="23018">MTGTNENRPRNRRSLGAIAGLALLAGVAVGAGALYVGAVPAGNEATGACPLDETARAAIDAAARGEVAAMQVTDTPFSVAGLAFKDGEGKPTTLKAFEGRTLLVNLWATWCLPCREEMPALDALEAAKGGPDFAVLPINIDMGEEAGPRAFYADEKLTALTFLRDETMGVFNDLKRSGVAFGLPVTLLVDEAGCVRASMNGPANWAGPDAAALIDAAKGAGRTGA</sequence>